<keyword evidence="2" id="KW-1185">Reference proteome</keyword>
<evidence type="ECO:0000313" key="1">
    <source>
        <dbReference type="EMBL" id="BDG59335.1"/>
    </source>
</evidence>
<protein>
    <submittedName>
        <fullName evidence="1">Uncharacterized protein</fullName>
    </submittedName>
</protein>
<reference evidence="1" key="1">
    <citation type="submission" date="2022-03" db="EMBL/GenBank/DDBJ databases">
        <title>Complete genome sequence of Caldinitratiruptor microaerophilus.</title>
        <authorList>
            <person name="Mukaiyama R."/>
            <person name="Nishiyama T."/>
            <person name="Ueda K."/>
        </authorList>
    </citation>
    <scope>NUCLEOTIDE SEQUENCE</scope>
    <source>
        <strain evidence="1">JCM 16183</strain>
    </source>
</reference>
<dbReference type="Proteomes" id="UP001163687">
    <property type="component" value="Chromosome"/>
</dbReference>
<dbReference type="EMBL" id="AP025628">
    <property type="protein sequence ID" value="BDG59335.1"/>
    <property type="molecule type" value="Genomic_DNA"/>
</dbReference>
<organism evidence="1 2">
    <name type="scientific">Caldinitratiruptor microaerophilus</name>
    <dbReference type="NCBI Taxonomy" id="671077"/>
    <lineage>
        <taxon>Bacteria</taxon>
        <taxon>Bacillati</taxon>
        <taxon>Bacillota</taxon>
        <taxon>Clostridia</taxon>
        <taxon>Eubacteriales</taxon>
        <taxon>Symbiobacteriaceae</taxon>
        <taxon>Caldinitratiruptor</taxon>
    </lineage>
</organism>
<dbReference type="KEGG" id="cmic:caldi_04250"/>
<name>A0AA35CL66_9FIRM</name>
<evidence type="ECO:0000313" key="2">
    <source>
        <dbReference type="Proteomes" id="UP001163687"/>
    </source>
</evidence>
<accession>A0AA35CL66</accession>
<dbReference type="RefSeq" id="WP_264843467.1">
    <property type="nucleotide sequence ID" value="NZ_AP025628.1"/>
</dbReference>
<dbReference type="AlphaFoldDB" id="A0AA35CL66"/>
<sequence>MLDQRFFREELPSLMERYQGERPNEKIQAELLLQHGVFLRAEGPIEAGPSYIAFDYQIRNEKRRAVVPYDAIIAVSLAPAEKEKSKPGLI</sequence>
<gene>
    <name evidence="1" type="ORF">caldi_04250</name>
</gene>
<proteinExistence type="predicted"/>